<proteinExistence type="predicted"/>
<keyword evidence="2" id="KW-0732">Signal</keyword>
<dbReference type="FunCoup" id="A0A7N2LYM2">
    <property type="interactions" value="37"/>
</dbReference>
<organism evidence="3 4">
    <name type="scientific">Quercus lobata</name>
    <name type="common">Valley oak</name>
    <dbReference type="NCBI Taxonomy" id="97700"/>
    <lineage>
        <taxon>Eukaryota</taxon>
        <taxon>Viridiplantae</taxon>
        <taxon>Streptophyta</taxon>
        <taxon>Embryophyta</taxon>
        <taxon>Tracheophyta</taxon>
        <taxon>Spermatophyta</taxon>
        <taxon>Magnoliopsida</taxon>
        <taxon>eudicotyledons</taxon>
        <taxon>Gunneridae</taxon>
        <taxon>Pentapetalae</taxon>
        <taxon>rosids</taxon>
        <taxon>fabids</taxon>
        <taxon>Fagales</taxon>
        <taxon>Fagaceae</taxon>
        <taxon>Quercus</taxon>
    </lineage>
</organism>
<dbReference type="Proteomes" id="UP000594261">
    <property type="component" value="Chromosome 6"/>
</dbReference>
<dbReference type="AlphaFoldDB" id="A0A7N2LYM2"/>
<reference evidence="3" key="2">
    <citation type="submission" date="2021-01" db="UniProtKB">
        <authorList>
            <consortium name="EnsemblPlants"/>
        </authorList>
    </citation>
    <scope>IDENTIFICATION</scope>
</reference>
<name>A0A7N2LYM2_QUELO</name>
<feature type="region of interest" description="Disordered" evidence="1">
    <location>
        <begin position="79"/>
        <end position="152"/>
    </location>
</feature>
<dbReference type="InParanoid" id="A0A7N2LYM2"/>
<evidence type="ECO:0000313" key="3">
    <source>
        <dbReference type="EnsemblPlants" id="QL06p031965:mrna"/>
    </source>
</evidence>
<dbReference type="KEGG" id="qlo:115994231"/>
<evidence type="ECO:0000256" key="2">
    <source>
        <dbReference type="SAM" id="SignalP"/>
    </source>
</evidence>
<feature type="signal peptide" evidence="2">
    <location>
        <begin position="1"/>
        <end position="27"/>
    </location>
</feature>
<accession>A0A7N2LYM2</accession>
<dbReference type="Gramene" id="QL06p031965:mrna">
    <property type="protein sequence ID" value="QL06p031965:mrna"/>
    <property type="gene ID" value="QL06p031965"/>
</dbReference>
<dbReference type="PANTHER" id="PTHR35463">
    <property type="entry name" value="TRANSMEMBRANE PROTEIN"/>
    <property type="match status" value="1"/>
</dbReference>
<feature type="chain" id="PRO_5029543702" evidence="2">
    <location>
        <begin position="28"/>
        <end position="152"/>
    </location>
</feature>
<dbReference type="OrthoDB" id="690661at2759"/>
<dbReference type="PANTHER" id="PTHR35463:SF10">
    <property type="entry name" value="TRANSMEMBRANE PROTEIN"/>
    <property type="match status" value="1"/>
</dbReference>
<sequence length="152" mass="16872">MDRSTRSTILFLFWFIFIALQILPTIGEGGQHYAQNQEEKPSIAKIVTDAISIMKESHESSWNKIKAIIKQVHLQISPPNLDFRGKDEANPEDSNAGGKMKEAAENSFGTSKHTVEESAKSAAKVVGEAMHKKKEKVKESITSDKDESDAEL</sequence>
<dbReference type="EnsemblPlants" id="QL06p031965:mrna">
    <property type="protein sequence ID" value="QL06p031965:mrna"/>
    <property type="gene ID" value="QL06p031965"/>
</dbReference>
<dbReference type="GeneID" id="115994231"/>
<protein>
    <submittedName>
        <fullName evidence="3">Uncharacterized protein</fullName>
    </submittedName>
</protein>
<feature type="compositionally biased region" description="Basic and acidic residues" evidence="1">
    <location>
        <begin position="136"/>
        <end position="145"/>
    </location>
</feature>
<dbReference type="OMA" id="CERITIS"/>
<gene>
    <name evidence="3" type="primary">LOC115994231</name>
</gene>
<dbReference type="EMBL" id="LRBV02000006">
    <property type="status" value="NOT_ANNOTATED_CDS"/>
    <property type="molecule type" value="Genomic_DNA"/>
</dbReference>
<keyword evidence="4" id="KW-1185">Reference proteome</keyword>
<reference evidence="3 4" key="1">
    <citation type="journal article" date="2016" name="G3 (Bethesda)">
        <title>First Draft Assembly and Annotation of the Genome of a California Endemic Oak Quercus lobata Nee (Fagaceae).</title>
        <authorList>
            <person name="Sork V.L."/>
            <person name="Fitz-Gibbon S.T."/>
            <person name="Puiu D."/>
            <person name="Crepeau M."/>
            <person name="Gugger P.F."/>
            <person name="Sherman R."/>
            <person name="Stevens K."/>
            <person name="Langley C.H."/>
            <person name="Pellegrini M."/>
            <person name="Salzberg S.L."/>
        </authorList>
    </citation>
    <scope>NUCLEOTIDE SEQUENCE [LARGE SCALE GENOMIC DNA]</scope>
    <source>
        <strain evidence="3 4">cv. SW786</strain>
    </source>
</reference>
<dbReference type="RefSeq" id="XP_030974154.1">
    <property type="nucleotide sequence ID" value="XM_031118294.1"/>
</dbReference>
<evidence type="ECO:0000256" key="1">
    <source>
        <dbReference type="SAM" id="MobiDB-lite"/>
    </source>
</evidence>
<evidence type="ECO:0000313" key="4">
    <source>
        <dbReference type="Proteomes" id="UP000594261"/>
    </source>
</evidence>